<protein>
    <submittedName>
        <fullName evidence="1">Uncharacterized protein</fullName>
    </submittedName>
</protein>
<organism evidence="1 2">
    <name type="scientific">Protea cynaroides</name>
    <dbReference type="NCBI Taxonomy" id="273540"/>
    <lineage>
        <taxon>Eukaryota</taxon>
        <taxon>Viridiplantae</taxon>
        <taxon>Streptophyta</taxon>
        <taxon>Embryophyta</taxon>
        <taxon>Tracheophyta</taxon>
        <taxon>Spermatophyta</taxon>
        <taxon>Magnoliopsida</taxon>
        <taxon>Proteales</taxon>
        <taxon>Proteaceae</taxon>
        <taxon>Protea</taxon>
    </lineage>
</organism>
<sequence>MTCMMIIAVIMTHKHVYKYEALRHPKNSYSALAYTFVDYYLAWMRSISLTLILSAVLGSEREQRETKSLNQSNREEWYWGVLLEGKEGKKKCRPNGVDLIASIRLIRNSSLCHG</sequence>
<reference evidence="1" key="1">
    <citation type="journal article" date="2023" name="Plant J.">
        <title>The genome of the king protea, Protea cynaroides.</title>
        <authorList>
            <person name="Chang J."/>
            <person name="Duong T.A."/>
            <person name="Schoeman C."/>
            <person name="Ma X."/>
            <person name="Roodt D."/>
            <person name="Barker N."/>
            <person name="Li Z."/>
            <person name="Van de Peer Y."/>
            <person name="Mizrachi E."/>
        </authorList>
    </citation>
    <scope>NUCLEOTIDE SEQUENCE</scope>
    <source>
        <tissue evidence="1">Young leaves</tissue>
    </source>
</reference>
<comment type="caution">
    <text evidence="1">The sequence shown here is derived from an EMBL/GenBank/DDBJ whole genome shotgun (WGS) entry which is preliminary data.</text>
</comment>
<dbReference type="Proteomes" id="UP001141806">
    <property type="component" value="Unassembled WGS sequence"/>
</dbReference>
<evidence type="ECO:0000313" key="2">
    <source>
        <dbReference type="Proteomes" id="UP001141806"/>
    </source>
</evidence>
<proteinExistence type="predicted"/>
<evidence type="ECO:0000313" key="1">
    <source>
        <dbReference type="EMBL" id="KAJ4951484.1"/>
    </source>
</evidence>
<name>A0A9Q0JSR4_9MAGN</name>
<keyword evidence="2" id="KW-1185">Reference proteome</keyword>
<gene>
    <name evidence="1" type="ORF">NE237_028316</name>
</gene>
<dbReference type="EMBL" id="JAMYWD010000012">
    <property type="protein sequence ID" value="KAJ4951484.1"/>
    <property type="molecule type" value="Genomic_DNA"/>
</dbReference>
<accession>A0A9Q0JSR4</accession>
<dbReference type="AlphaFoldDB" id="A0A9Q0JSR4"/>